<reference evidence="1" key="1">
    <citation type="journal article" date="2022" name="bioRxiv">
        <title>Population genetic analysis of Ophidiomyces ophidiicola, the causative agent of snake fungal disease, indicates recent introductions to the USA.</title>
        <authorList>
            <person name="Ladner J.T."/>
            <person name="Palmer J.M."/>
            <person name="Ettinger C.L."/>
            <person name="Stajich J.E."/>
            <person name="Farrell T.M."/>
            <person name="Glorioso B.M."/>
            <person name="Lawson B."/>
            <person name="Price S.J."/>
            <person name="Stengle A.G."/>
            <person name="Grear D.A."/>
            <person name="Lorch J.M."/>
        </authorList>
    </citation>
    <scope>NUCLEOTIDE SEQUENCE</scope>
    <source>
        <strain evidence="1">NWHC 24266-5</strain>
    </source>
</reference>
<comment type="caution">
    <text evidence="1">The sequence shown here is derived from an EMBL/GenBank/DDBJ whole genome shotgun (WGS) entry which is preliminary data.</text>
</comment>
<protein>
    <submittedName>
        <fullName evidence="1">Radiation sensitive protein rad9</fullName>
        <ecNumber evidence="1">4.6.1.16</ecNumber>
    </submittedName>
</protein>
<proteinExistence type="predicted"/>
<dbReference type="EC" id="4.6.1.16" evidence="1"/>
<gene>
    <name evidence="1" type="primary">RAD9</name>
    <name evidence="1" type="ORF">LOY88_006201</name>
</gene>
<accession>A0ACB8UNY6</accession>
<evidence type="ECO:0000313" key="1">
    <source>
        <dbReference type="EMBL" id="KAI2382237.1"/>
    </source>
</evidence>
<dbReference type="EMBL" id="JALBCA010000135">
    <property type="protein sequence ID" value="KAI2382237.1"/>
    <property type="molecule type" value="Genomic_DNA"/>
</dbReference>
<name>A0ACB8UNY6_9EURO</name>
<organism evidence="1">
    <name type="scientific">Ophidiomyces ophidiicola</name>
    <dbReference type="NCBI Taxonomy" id="1387563"/>
    <lineage>
        <taxon>Eukaryota</taxon>
        <taxon>Fungi</taxon>
        <taxon>Dikarya</taxon>
        <taxon>Ascomycota</taxon>
        <taxon>Pezizomycotina</taxon>
        <taxon>Eurotiomycetes</taxon>
        <taxon>Eurotiomycetidae</taxon>
        <taxon>Onygenales</taxon>
        <taxon>Onygenaceae</taxon>
        <taxon>Ophidiomyces</taxon>
    </lineage>
</organism>
<keyword evidence="1" id="KW-0456">Lyase</keyword>
<sequence>MRNHDTLQHNVLVAVGMPRTSDMLYRDALPQFSYQQNGSTSGSHQFHTETWKMPKFPTRAAVPPESTPGDTQPLSQSAYANVLKQQTREVELPPPRPRGEPDIDPGVTQNTVTEGDTGHLDLLVDLDDTTLAIDEDDTVSGSGDEASSPVTYRPFPESQRFAPKTPHSQHVMTLTDATAITPALSRNPFTQGTKTPGSVMALSQLFNATQDPSSPVPNLPRLELSSDMPSPHLPIQSRQTTTTTLFSPLLATSSINPRFVEPQTNYVSMQESQDVRKNAAGQQSSPSTSNHPSDGFSDDDFMSNEQRRIRQNDTEIHLRKQLEYATISERGFSRKLPQKSHPLPLSTTPLAINNTKPALSADNMSVVMRSCSDAQQESEFETDQEDENAISKPLSTHVSHGDVDDDKENVDNTHIHDPNATTLPDERSSQALPELKADLSENQAIQFATQKSQPLVSPTLLTLASASEDPLSERVLNSQPSIEDINSPLHKSVSISNGTLGCFSPPQKPICRPLELLDSLRPEFKPGPIAPIHPSDPGLHTLPDNTANALHCTNSDSMRRGCTQIPKQHFSSSNDQVLRLNNLKDPQSQNTPQEPNSARIATPMASLVFETPTAKSSKVKNPPNTIPETSPNDQHIPCSTPFQNRPKSEGHRSSPESENCLPIMPHYYSQNGRRRKGVDWPQKDISHQFLSVLSSPSGRQRRSMTDIASDKSPQKTAPDIVFEDINPMTEDDENFQATIMNAENKVMKRRKANSGRGVPVSSRIAIPRFSCHIAIEPAPFPTEPHYHFPPDSAFQLPLNTSGLDSTTKSIWDVAISPERKTPGSERHAKRQTAVRGPAVAKPSNKKKAYSVAHAVVIHHKSSSSPCSADKSTSDFPTVNSSPIAQCVAQNESIKHYRLDFRNQVFAFYNGQPHGYYPATCIGVSNDIDRERYLVLFEDSETPDKLEASSVKKLELFVNDTVKVFSPGIPKIPYRVVGLVDKLDTGTPQESTRLTDIYGHSSVVLIPKQERRSGSEDTITVPISHVYLDKNLWSRLGKRPYTFNASQEDNQALRSETPINGMLAAIGPTLFRTPKKEVLASGIFNGMAFAISYTHDGRELARLEQVIFTNGGQILKGGFDELFELPSHSTDRETGYALRLTPRAEQFGFVCLITDNYSRRPKYMQALALSLPCLAGRWVDHCVKKGEIVNWQPYLLAAGPSMVLQAAVKSRVIPYYAAATARLSRTISERRKPFAGQTVYLVMSRGNVTEQKRAYSFFTYALGPDAIHHVQDIQAVIDQLKRSGETSQNTKHGTSASPVWIYIGDGEAVNASRKLLTSSFKPLIPKIGSFQRRGRPPKKRRINLAIDDEEAVHDMDEYQVNGKKVRILDNEYICQVLIFGDLFDGWPAIRQEAS</sequence>